<comment type="similarity">
    <text evidence="1 6 7">Belongs to the universal ribosomal protein uS8 family.</text>
</comment>
<evidence type="ECO:0000313" key="8">
    <source>
        <dbReference type="EMBL" id="MFC5455653.1"/>
    </source>
</evidence>
<evidence type="ECO:0000256" key="3">
    <source>
        <dbReference type="ARBA" id="ARBA00023274"/>
    </source>
</evidence>
<evidence type="ECO:0000256" key="2">
    <source>
        <dbReference type="ARBA" id="ARBA00022980"/>
    </source>
</evidence>
<dbReference type="RefSeq" id="WP_377166945.1">
    <property type="nucleotide sequence ID" value="NZ_JBHSMQ010000004.1"/>
</dbReference>
<keyword evidence="9" id="KW-1185">Reference proteome</keyword>
<keyword evidence="6" id="KW-0699">rRNA-binding</keyword>
<protein>
    <recommendedName>
        <fullName evidence="4 6">Small ribosomal subunit protein uS8</fullName>
    </recommendedName>
</protein>
<comment type="function">
    <text evidence="6">One of the primary rRNA binding proteins, it binds directly to 16S rRNA central domain where it helps coordinate assembly of the platform of the 30S subunit.</text>
</comment>
<accession>A0ABW0KQB3</accession>
<evidence type="ECO:0000313" key="9">
    <source>
        <dbReference type="Proteomes" id="UP001596052"/>
    </source>
</evidence>
<dbReference type="Proteomes" id="UP001596052">
    <property type="component" value="Unassembled WGS sequence"/>
</dbReference>
<keyword evidence="6" id="KW-0694">RNA-binding</keyword>
<name>A0ABW0KQB3_9BACT</name>
<dbReference type="InterPro" id="IPR047863">
    <property type="entry name" value="Ribosomal_uS8_CS"/>
</dbReference>
<reference evidence="9" key="1">
    <citation type="journal article" date="2019" name="Int. J. Syst. Evol. Microbiol.">
        <title>The Global Catalogue of Microorganisms (GCM) 10K type strain sequencing project: providing services to taxonomists for standard genome sequencing and annotation.</title>
        <authorList>
            <consortium name="The Broad Institute Genomics Platform"/>
            <consortium name="The Broad Institute Genome Sequencing Center for Infectious Disease"/>
            <person name="Wu L."/>
            <person name="Ma J."/>
        </authorList>
    </citation>
    <scope>NUCLEOTIDE SEQUENCE [LARGE SCALE GENOMIC DNA]</scope>
    <source>
        <strain evidence="9">CGMCC 4.1469</strain>
    </source>
</reference>
<dbReference type="GO" id="GO:0005840">
    <property type="term" value="C:ribosome"/>
    <property type="evidence" value="ECO:0007669"/>
    <property type="project" value="UniProtKB-KW"/>
</dbReference>
<dbReference type="PANTHER" id="PTHR11758">
    <property type="entry name" value="40S RIBOSOMAL PROTEIN S15A"/>
    <property type="match status" value="1"/>
</dbReference>
<evidence type="ECO:0000256" key="4">
    <source>
        <dbReference type="ARBA" id="ARBA00035258"/>
    </source>
</evidence>
<dbReference type="NCBIfam" id="NF001109">
    <property type="entry name" value="PRK00136.1"/>
    <property type="match status" value="1"/>
</dbReference>
<dbReference type="SUPFAM" id="SSF56047">
    <property type="entry name" value="Ribosomal protein S8"/>
    <property type="match status" value="1"/>
</dbReference>
<dbReference type="InterPro" id="IPR035987">
    <property type="entry name" value="Ribosomal_uS8_sf"/>
</dbReference>
<keyword evidence="3 6" id="KW-0687">Ribonucleoprotein</keyword>
<comment type="subunit">
    <text evidence="5 6">Part of the 30S ribosomal subunit. Contacts proteins S5 and S12.</text>
</comment>
<gene>
    <name evidence="6 8" type="primary">rpsH</name>
    <name evidence="8" type="ORF">ACFQDI_12365</name>
</gene>
<evidence type="ECO:0000256" key="1">
    <source>
        <dbReference type="ARBA" id="ARBA00006471"/>
    </source>
</evidence>
<sequence length="129" mass="14358">MTDPISDFLTRIRNACAAQQEQVLIPFSKMKAELCRILQEEGYIWSYEVDTSAAHPRLKLKLKYQDKTAVIRKIDRVSKPGLRKYVGSTEIPRVLGGLGISILSTPRGIMTGAKARKAKVGGELLATVW</sequence>
<evidence type="ECO:0000256" key="6">
    <source>
        <dbReference type="HAMAP-Rule" id="MF_01302"/>
    </source>
</evidence>
<comment type="caution">
    <text evidence="8">The sequence shown here is derived from an EMBL/GenBank/DDBJ whole genome shotgun (WGS) entry which is preliminary data.</text>
</comment>
<dbReference type="Gene3D" id="3.30.1490.10">
    <property type="match status" value="1"/>
</dbReference>
<organism evidence="8 9">
    <name type="scientific">Prosthecobacter fluviatilis</name>
    <dbReference type="NCBI Taxonomy" id="445931"/>
    <lineage>
        <taxon>Bacteria</taxon>
        <taxon>Pseudomonadati</taxon>
        <taxon>Verrucomicrobiota</taxon>
        <taxon>Verrucomicrobiia</taxon>
        <taxon>Verrucomicrobiales</taxon>
        <taxon>Verrucomicrobiaceae</taxon>
        <taxon>Prosthecobacter</taxon>
    </lineage>
</organism>
<evidence type="ECO:0000256" key="7">
    <source>
        <dbReference type="RuleBase" id="RU003660"/>
    </source>
</evidence>
<dbReference type="HAMAP" id="MF_01302_B">
    <property type="entry name" value="Ribosomal_uS8_B"/>
    <property type="match status" value="1"/>
</dbReference>
<keyword evidence="2 6" id="KW-0689">Ribosomal protein</keyword>
<dbReference type="PROSITE" id="PS00053">
    <property type="entry name" value="RIBOSOMAL_S8"/>
    <property type="match status" value="1"/>
</dbReference>
<dbReference type="InterPro" id="IPR000630">
    <property type="entry name" value="Ribosomal_uS8"/>
</dbReference>
<dbReference type="Pfam" id="PF00410">
    <property type="entry name" value="Ribosomal_S8"/>
    <property type="match status" value="1"/>
</dbReference>
<dbReference type="Gene3D" id="3.30.1370.30">
    <property type="match status" value="1"/>
</dbReference>
<dbReference type="EMBL" id="JBHSMQ010000004">
    <property type="protein sequence ID" value="MFC5455653.1"/>
    <property type="molecule type" value="Genomic_DNA"/>
</dbReference>
<evidence type="ECO:0000256" key="5">
    <source>
        <dbReference type="ARBA" id="ARBA00046740"/>
    </source>
</evidence>
<proteinExistence type="inferred from homology"/>